<dbReference type="PATRIC" id="fig|889306.3.peg.1645"/>
<dbReference type="Proteomes" id="UP000031938">
    <property type="component" value="Unassembled WGS sequence"/>
</dbReference>
<keyword evidence="2" id="KW-1185">Reference proteome</keyword>
<dbReference type="EMBL" id="JXRP01000013">
    <property type="protein sequence ID" value="KIL48191.1"/>
    <property type="molecule type" value="Genomic_DNA"/>
</dbReference>
<name>A0A0C2VUT5_9BACL</name>
<organism evidence="1 2">
    <name type="scientific">Jeotgalibacillus soli</name>
    <dbReference type="NCBI Taxonomy" id="889306"/>
    <lineage>
        <taxon>Bacteria</taxon>
        <taxon>Bacillati</taxon>
        <taxon>Bacillota</taxon>
        <taxon>Bacilli</taxon>
        <taxon>Bacillales</taxon>
        <taxon>Caryophanaceae</taxon>
        <taxon>Jeotgalibacillus</taxon>
    </lineage>
</organism>
<protein>
    <submittedName>
        <fullName evidence="1">Uncharacterized protein</fullName>
    </submittedName>
</protein>
<sequence length="50" mass="5630">MSVKSFSIAFLIIFLLAGCNPFRVDEAVDNNENPEVEKLVDDENEIEVSE</sequence>
<gene>
    <name evidence="1" type="ORF">KP78_16380</name>
</gene>
<evidence type="ECO:0000313" key="2">
    <source>
        <dbReference type="Proteomes" id="UP000031938"/>
    </source>
</evidence>
<dbReference type="RefSeq" id="WP_157841463.1">
    <property type="nucleotide sequence ID" value="NZ_JXRP01000013.1"/>
</dbReference>
<dbReference type="PROSITE" id="PS51257">
    <property type="entry name" value="PROKAR_LIPOPROTEIN"/>
    <property type="match status" value="1"/>
</dbReference>
<reference evidence="1 2" key="1">
    <citation type="submission" date="2015-01" db="EMBL/GenBank/DDBJ databases">
        <title>Genome sequencing of Jeotgalibacillus soli.</title>
        <authorList>
            <person name="Goh K.M."/>
            <person name="Chan K.-G."/>
            <person name="Yaakop A.S."/>
            <person name="Ee R."/>
            <person name="Gan H.M."/>
            <person name="Chan C.S."/>
        </authorList>
    </citation>
    <scope>NUCLEOTIDE SEQUENCE [LARGE SCALE GENOMIC DNA]</scope>
    <source>
        <strain evidence="1 2">P9</strain>
    </source>
</reference>
<evidence type="ECO:0000313" key="1">
    <source>
        <dbReference type="EMBL" id="KIL48191.1"/>
    </source>
</evidence>
<proteinExistence type="predicted"/>
<dbReference type="AlphaFoldDB" id="A0A0C2VUT5"/>
<comment type="caution">
    <text evidence="1">The sequence shown here is derived from an EMBL/GenBank/DDBJ whole genome shotgun (WGS) entry which is preliminary data.</text>
</comment>
<accession>A0A0C2VUT5</accession>